<evidence type="ECO:0000313" key="1">
    <source>
        <dbReference type="EMBL" id="OBZ73869.1"/>
    </source>
</evidence>
<gene>
    <name evidence="1" type="ORF">A0H81_05815</name>
</gene>
<sequence>MEVVESSIHSGMFSNIFLLTNMHKLMPDWRKISLKTCPPPLLLSSTGHHAPLPSSRTAPLTPKAPLVHACTRITACTCSSAPRTTFHIHGYLSPMLMPICPYLCPYLRDSPYTHHLRPASASHQSSTLALDACSCICILYTLAPRVARTPIIFYLCPLPNSPYASHPSFIHVSVHTTLAAAPAWSHSHLSCLHTKSQHWARTKCGIQRTPLFVA</sequence>
<reference evidence="1 2" key="1">
    <citation type="submission" date="2016-03" db="EMBL/GenBank/DDBJ databases">
        <title>Whole genome sequencing of Grifola frondosa 9006-11.</title>
        <authorList>
            <person name="Min B."/>
            <person name="Park H."/>
            <person name="Kim J.-G."/>
            <person name="Cho H."/>
            <person name="Oh Y.-L."/>
            <person name="Kong W.-S."/>
            <person name="Choi I.-G."/>
        </authorList>
    </citation>
    <scope>NUCLEOTIDE SEQUENCE [LARGE SCALE GENOMIC DNA]</scope>
    <source>
        <strain evidence="1 2">9006-11</strain>
    </source>
</reference>
<comment type="caution">
    <text evidence="1">The sequence shown here is derived from an EMBL/GenBank/DDBJ whole genome shotgun (WGS) entry which is preliminary data.</text>
</comment>
<keyword evidence="2" id="KW-1185">Reference proteome</keyword>
<proteinExistence type="predicted"/>
<dbReference type="AlphaFoldDB" id="A0A1C7MBT7"/>
<dbReference type="EMBL" id="LUGG01000006">
    <property type="protein sequence ID" value="OBZ73869.1"/>
    <property type="molecule type" value="Genomic_DNA"/>
</dbReference>
<organism evidence="1 2">
    <name type="scientific">Grifola frondosa</name>
    <name type="common">Maitake</name>
    <name type="synonym">Polyporus frondosus</name>
    <dbReference type="NCBI Taxonomy" id="5627"/>
    <lineage>
        <taxon>Eukaryota</taxon>
        <taxon>Fungi</taxon>
        <taxon>Dikarya</taxon>
        <taxon>Basidiomycota</taxon>
        <taxon>Agaricomycotina</taxon>
        <taxon>Agaricomycetes</taxon>
        <taxon>Polyporales</taxon>
        <taxon>Grifolaceae</taxon>
        <taxon>Grifola</taxon>
    </lineage>
</organism>
<name>A0A1C7MBT7_GRIFR</name>
<protein>
    <submittedName>
        <fullName evidence="1">Uncharacterized protein</fullName>
    </submittedName>
</protein>
<accession>A0A1C7MBT7</accession>
<dbReference type="Proteomes" id="UP000092993">
    <property type="component" value="Unassembled WGS sequence"/>
</dbReference>
<evidence type="ECO:0000313" key="2">
    <source>
        <dbReference type="Proteomes" id="UP000092993"/>
    </source>
</evidence>